<evidence type="ECO:0000313" key="1">
    <source>
        <dbReference type="EMBL" id="CDF33378.1"/>
    </source>
</evidence>
<dbReference type="AlphaFoldDB" id="R7Q6A1"/>
<dbReference type="Proteomes" id="UP000012073">
    <property type="component" value="Unassembled WGS sequence"/>
</dbReference>
<dbReference type="GeneID" id="17320892"/>
<dbReference type="KEGG" id="ccp:CHC_T00001964001"/>
<dbReference type="EMBL" id="HG001642">
    <property type="protein sequence ID" value="CDF33378.1"/>
    <property type="molecule type" value="Genomic_DNA"/>
</dbReference>
<dbReference type="Gramene" id="CDF33378">
    <property type="protein sequence ID" value="CDF33378"/>
    <property type="gene ID" value="CHC_T00001964001"/>
</dbReference>
<dbReference type="RefSeq" id="XP_005713181.1">
    <property type="nucleotide sequence ID" value="XM_005713124.1"/>
</dbReference>
<sequence length="180" mass="20267">MTAIMLRNHSKYLPVPSTCPLPIRIVFARGLHCPVASCASHCILPSRRKPPETLQSGSFRVQYLDRATFTKMEIIDKCETRDERNQFVSSIVVYNDGANYYYAESSTLEPEDIDEDNVEKLEKVVLIPVGHIFPAVAPNLRTVESCDANVQFLKKPRLTGYSPTTTECHSRPLLARGQRA</sequence>
<organism evidence="1 2">
    <name type="scientific">Chondrus crispus</name>
    <name type="common">Carrageen Irish moss</name>
    <name type="synonym">Polymorpha crispa</name>
    <dbReference type="NCBI Taxonomy" id="2769"/>
    <lineage>
        <taxon>Eukaryota</taxon>
        <taxon>Rhodophyta</taxon>
        <taxon>Florideophyceae</taxon>
        <taxon>Rhodymeniophycidae</taxon>
        <taxon>Gigartinales</taxon>
        <taxon>Gigartinaceae</taxon>
        <taxon>Chondrus</taxon>
    </lineage>
</organism>
<name>R7Q6A1_CHOCR</name>
<gene>
    <name evidence="1" type="ORF">CHC_T00001964001</name>
</gene>
<proteinExistence type="predicted"/>
<protein>
    <submittedName>
        <fullName evidence="1">Uncharacterized protein</fullName>
    </submittedName>
</protein>
<accession>R7Q6A1</accession>
<keyword evidence="2" id="KW-1185">Reference proteome</keyword>
<reference evidence="2" key="1">
    <citation type="journal article" date="2013" name="Proc. Natl. Acad. Sci. U.S.A.">
        <title>Genome structure and metabolic features in the red seaweed Chondrus crispus shed light on evolution of the Archaeplastida.</title>
        <authorList>
            <person name="Collen J."/>
            <person name="Porcel B."/>
            <person name="Carre W."/>
            <person name="Ball S.G."/>
            <person name="Chaparro C."/>
            <person name="Tonon T."/>
            <person name="Barbeyron T."/>
            <person name="Michel G."/>
            <person name="Noel B."/>
            <person name="Valentin K."/>
            <person name="Elias M."/>
            <person name="Artiguenave F."/>
            <person name="Arun A."/>
            <person name="Aury J.M."/>
            <person name="Barbosa-Neto J.F."/>
            <person name="Bothwell J.H."/>
            <person name="Bouget F.Y."/>
            <person name="Brillet L."/>
            <person name="Cabello-Hurtado F."/>
            <person name="Capella-Gutierrez S."/>
            <person name="Charrier B."/>
            <person name="Cladiere L."/>
            <person name="Cock J.M."/>
            <person name="Coelho S.M."/>
            <person name="Colleoni C."/>
            <person name="Czjzek M."/>
            <person name="Da Silva C."/>
            <person name="Delage L."/>
            <person name="Denoeud F."/>
            <person name="Deschamps P."/>
            <person name="Dittami S.M."/>
            <person name="Gabaldon T."/>
            <person name="Gachon C.M."/>
            <person name="Groisillier A."/>
            <person name="Herve C."/>
            <person name="Jabbari K."/>
            <person name="Katinka M."/>
            <person name="Kloareg B."/>
            <person name="Kowalczyk N."/>
            <person name="Labadie K."/>
            <person name="Leblanc C."/>
            <person name="Lopez P.J."/>
            <person name="McLachlan D.H."/>
            <person name="Meslet-Cladiere L."/>
            <person name="Moustafa A."/>
            <person name="Nehr Z."/>
            <person name="Nyvall Collen P."/>
            <person name="Panaud O."/>
            <person name="Partensky F."/>
            <person name="Poulain J."/>
            <person name="Rensing S.A."/>
            <person name="Rousvoal S."/>
            <person name="Samson G."/>
            <person name="Symeonidi A."/>
            <person name="Weissenbach J."/>
            <person name="Zambounis A."/>
            <person name="Wincker P."/>
            <person name="Boyen C."/>
        </authorList>
    </citation>
    <scope>NUCLEOTIDE SEQUENCE [LARGE SCALE GENOMIC DNA]</scope>
    <source>
        <strain evidence="2">cv. Stackhouse</strain>
    </source>
</reference>
<evidence type="ECO:0000313" key="2">
    <source>
        <dbReference type="Proteomes" id="UP000012073"/>
    </source>
</evidence>